<evidence type="ECO:0000313" key="2">
    <source>
        <dbReference type="EMBL" id="MFC3110483.1"/>
    </source>
</evidence>
<keyword evidence="3" id="KW-1185">Reference proteome</keyword>
<gene>
    <name evidence="2" type="ORF">ACFOFO_21375</name>
</gene>
<name>A0ABV7F5U8_9BURK</name>
<organism evidence="2 3">
    <name type="scientific">Undibacterium arcticum</name>
    <dbReference type="NCBI Taxonomy" id="1762892"/>
    <lineage>
        <taxon>Bacteria</taxon>
        <taxon>Pseudomonadati</taxon>
        <taxon>Pseudomonadota</taxon>
        <taxon>Betaproteobacteria</taxon>
        <taxon>Burkholderiales</taxon>
        <taxon>Oxalobacteraceae</taxon>
        <taxon>Undibacterium</taxon>
    </lineage>
</organism>
<feature type="compositionally biased region" description="Polar residues" evidence="1">
    <location>
        <begin position="10"/>
        <end position="21"/>
    </location>
</feature>
<accession>A0ABV7F5U8</accession>
<dbReference type="EMBL" id="JBHRTP010000080">
    <property type="protein sequence ID" value="MFC3110483.1"/>
    <property type="molecule type" value="Genomic_DNA"/>
</dbReference>
<feature type="region of interest" description="Disordered" evidence="1">
    <location>
        <begin position="1"/>
        <end position="32"/>
    </location>
</feature>
<dbReference type="RefSeq" id="WP_390323223.1">
    <property type="nucleotide sequence ID" value="NZ_JBHRTP010000080.1"/>
</dbReference>
<sequence length="139" mass="15855">MNGEPEEKSLTTADLATTTEIPTAPLDVNRDLQEPVIENQNSDVKREDEQLAPLFLAEVAKDFRSRWDAVQRSFVDDPKQAVRQGDELVAQVMKSLAETFSDERAKLDAQLDQTDKASTENLRIALRRYRSFFERLLSL</sequence>
<evidence type="ECO:0000256" key="1">
    <source>
        <dbReference type="SAM" id="MobiDB-lite"/>
    </source>
</evidence>
<reference evidence="3" key="1">
    <citation type="journal article" date="2019" name="Int. J. Syst. Evol. Microbiol.">
        <title>The Global Catalogue of Microorganisms (GCM) 10K type strain sequencing project: providing services to taxonomists for standard genome sequencing and annotation.</title>
        <authorList>
            <consortium name="The Broad Institute Genomics Platform"/>
            <consortium name="The Broad Institute Genome Sequencing Center for Infectious Disease"/>
            <person name="Wu L."/>
            <person name="Ma J."/>
        </authorList>
    </citation>
    <scope>NUCLEOTIDE SEQUENCE [LARGE SCALE GENOMIC DNA]</scope>
    <source>
        <strain evidence="3">KCTC 42986</strain>
    </source>
</reference>
<evidence type="ECO:0000313" key="3">
    <source>
        <dbReference type="Proteomes" id="UP001595530"/>
    </source>
</evidence>
<proteinExistence type="predicted"/>
<protein>
    <submittedName>
        <fullName evidence="2">Uncharacterized protein</fullName>
    </submittedName>
</protein>
<dbReference type="Proteomes" id="UP001595530">
    <property type="component" value="Unassembled WGS sequence"/>
</dbReference>
<comment type="caution">
    <text evidence="2">The sequence shown here is derived from an EMBL/GenBank/DDBJ whole genome shotgun (WGS) entry which is preliminary data.</text>
</comment>